<proteinExistence type="predicted"/>
<name>A0A448WV15_9PLAT</name>
<gene>
    <name evidence="1" type="ORF">PXEA_LOCUS14264</name>
</gene>
<dbReference type="AlphaFoldDB" id="A0A448WV15"/>
<accession>A0A448WV15</accession>
<comment type="caution">
    <text evidence="1">The sequence shown here is derived from an EMBL/GenBank/DDBJ whole genome shotgun (WGS) entry which is preliminary data.</text>
</comment>
<dbReference type="Proteomes" id="UP000784294">
    <property type="component" value="Unassembled WGS sequence"/>
</dbReference>
<evidence type="ECO:0000313" key="2">
    <source>
        <dbReference type="Proteomes" id="UP000784294"/>
    </source>
</evidence>
<evidence type="ECO:0000313" key="1">
    <source>
        <dbReference type="EMBL" id="VEL20824.1"/>
    </source>
</evidence>
<sequence>MASLIKSLRIDQPLVDNITLFKRPGDSVQLFCLSPIYDPIFHLSKESENSFVIQGVSLNPETKVLLEMALALGALEAVWFKNGIRLDIPRAFKSDQSYFFGSGNEAVNDIYKSDGRGSNAKFENADEDETHFGANRLYSAPILNLTTIGSRDVGLYECQITAILDGSLFQSEFTSSASPSLHFDETGLERGLIFVRRIYLRLVQNQSKPELMHQSTALRATIIKTKPLIIDIATAKNSPGSFFFTFLCCFRQPVCMRDYAYASAIILFVFG</sequence>
<protein>
    <submittedName>
        <fullName evidence="1">Uncharacterized protein</fullName>
    </submittedName>
</protein>
<keyword evidence="2" id="KW-1185">Reference proteome</keyword>
<reference evidence="1" key="1">
    <citation type="submission" date="2018-11" db="EMBL/GenBank/DDBJ databases">
        <authorList>
            <consortium name="Pathogen Informatics"/>
        </authorList>
    </citation>
    <scope>NUCLEOTIDE SEQUENCE</scope>
</reference>
<organism evidence="1 2">
    <name type="scientific">Protopolystoma xenopodis</name>
    <dbReference type="NCBI Taxonomy" id="117903"/>
    <lineage>
        <taxon>Eukaryota</taxon>
        <taxon>Metazoa</taxon>
        <taxon>Spiralia</taxon>
        <taxon>Lophotrochozoa</taxon>
        <taxon>Platyhelminthes</taxon>
        <taxon>Monogenea</taxon>
        <taxon>Polyopisthocotylea</taxon>
        <taxon>Polystomatidea</taxon>
        <taxon>Polystomatidae</taxon>
        <taxon>Protopolystoma</taxon>
    </lineage>
</organism>
<dbReference type="EMBL" id="CAAALY010048175">
    <property type="protein sequence ID" value="VEL20824.1"/>
    <property type="molecule type" value="Genomic_DNA"/>
</dbReference>